<evidence type="ECO:0000256" key="4">
    <source>
        <dbReference type="ARBA" id="ARBA00023143"/>
    </source>
</evidence>
<evidence type="ECO:0000313" key="10">
    <source>
        <dbReference type="Proteomes" id="UP000010121"/>
    </source>
</evidence>
<comment type="function">
    <text evidence="5 6">Structural component of flagellum, the bacterial motility apparatus. Part of the rod structure of flagellar basal body.</text>
</comment>
<dbReference type="NCBIfam" id="NF009270">
    <property type="entry name" value="PRK12627.1"/>
    <property type="match status" value="1"/>
</dbReference>
<evidence type="ECO:0000256" key="7">
    <source>
        <dbReference type="SAM" id="MobiDB-lite"/>
    </source>
</evidence>
<comment type="caution">
    <text evidence="9">The sequence shown here is derived from an EMBL/GenBank/DDBJ whole genome shotgun (WGS) entry which is preliminary data.</text>
</comment>
<comment type="subunit">
    <text evidence="6">The basal body constitutes a major portion of the flagellar organelle and consists of a number of rings mounted on a central rod.</text>
</comment>
<gene>
    <name evidence="9" type="ORF">Rsw2DRAFT_0397</name>
</gene>
<dbReference type="AlphaFoldDB" id="C8RX69"/>
<evidence type="ECO:0000313" key="9">
    <source>
        <dbReference type="EMBL" id="EEW26594.1"/>
    </source>
</evidence>
<proteinExistence type="inferred from homology"/>
<accession>C8RX69</accession>
<dbReference type="OrthoDB" id="9788334at2"/>
<dbReference type="InterPro" id="IPR001444">
    <property type="entry name" value="Flag_bb_rod_N"/>
</dbReference>
<protein>
    <recommendedName>
        <fullName evidence="3 6">Flagellar basal body rod protein FlgB</fullName>
    </recommendedName>
</protein>
<dbReference type="PIRSF" id="PIRSF002889">
    <property type="entry name" value="Rod_FlgB"/>
    <property type="match status" value="1"/>
</dbReference>
<dbReference type="eggNOG" id="COG1815">
    <property type="taxonomic scope" value="Bacteria"/>
</dbReference>
<dbReference type="EMBL" id="ACYY01000002">
    <property type="protein sequence ID" value="EEW26594.1"/>
    <property type="molecule type" value="Genomic_DNA"/>
</dbReference>
<keyword evidence="9" id="KW-0969">Cilium</keyword>
<evidence type="ECO:0000256" key="6">
    <source>
        <dbReference type="PIRNR" id="PIRNR002889"/>
    </source>
</evidence>
<name>C8RX69_9RHOB</name>
<dbReference type="Proteomes" id="UP000010121">
    <property type="component" value="Unassembled WGS sequence"/>
</dbReference>
<reference evidence="9 10" key="1">
    <citation type="submission" date="2009-08" db="EMBL/GenBank/DDBJ databases">
        <title>The draft genome of Rhodobacter sp. SW2.</title>
        <authorList>
            <consortium name="US DOE Joint Genome Institute (JGI-PGF)"/>
            <person name="Lucas S."/>
            <person name="Copeland A."/>
            <person name="Lapidus A."/>
            <person name="Glavina del Rio T."/>
            <person name="Tice H."/>
            <person name="Bruce D."/>
            <person name="Goodwin L."/>
            <person name="Pitluck S."/>
            <person name="Larimer F."/>
            <person name="Land M.L."/>
            <person name="Hauser L."/>
            <person name="Emerson D."/>
        </authorList>
    </citation>
    <scope>NUCLEOTIDE SEQUENCE [LARGE SCALE GENOMIC DNA]</scope>
    <source>
        <strain evidence="9 10">SW2</strain>
    </source>
</reference>
<dbReference type="RefSeq" id="WP_008027517.1">
    <property type="nucleotide sequence ID" value="NZ_ACYY01000002.1"/>
</dbReference>
<evidence type="ECO:0000256" key="5">
    <source>
        <dbReference type="ARBA" id="ARBA00024934"/>
    </source>
</evidence>
<dbReference type="InterPro" id="IPR006300">
    <property type="entry name" value="FlgB"/>
</dbReference>
<evidence type="ECO:0000256" key="1">
    <source>
        <dbReference type="ARBA" id="ARBA00004117"/>
    </source>
</evidence>
<dbReference type="GO" id="GO:0071973">
    <property type="term" value="P:bacterial-type flagellum-dependent cell motility"/>
    <property type="evidence" value="ECO:0007669"/>
    <property type="project" value="InterPro"/>
</dbReference>
<keyword evidence="9" id="KW-0282">Flagellum</keyword>
<keyword evidence="9" id="KW-0966">Cell projection</keyword>
<evidence type="ECO:0000256" key="2">
    <source>
        <dbReference type="ARBA" id="ARBA00009677"/>
    </source>
</evidence>
<feature type="domain" description="Flagellar basal body rod protein N-terminal" evidence="8">
    <location>
        <begin position="20"/>
        <end position="38"/>
    </location>
</feature>
<dbReference type="GO" id="GO:0030694">
    <property type="term" value="C:bacterial-type flagellum basal body, rod"/>
    <property type="evidence" value="ECO:0007669"/>
    <property type="project" value="InterPro"/>
</dbReference>
<feature type="compositionally biased region" description="Polar residues" evidence="7">
    <location>
        <begin position="78"/>
        <end position="88"/>
    </location>
</feature>
<comment type="subcellular location">
    <subcellularLocation>
        <location evidence="1 6">Bacterial flagellum basal body</location>
    </subcellularLocation>
</comment>
<comment type="similarity">
    <text evidence="2 6">Belongs to the flagella basal body rod proteins family.</text>
</comment>
<feature type="region of interest" description="Disordered" evidence="7">
    <location>
        <begin position="59"/>
        <end position="88"/>
    </location>
</feature>
<keyword evidence="10" id="KW-1185">Reference proteome</keyword>
<dbReference type="STRING" id="371731.Rsw2DRAFT_0397"/>
<keyword evidence="4 6" id="KW-0975">Bacterial flagellum</keyword>
<dbReference type="Pfam" id="PF00460">
    <property type="entry name" value="Flg_bb_rod"/>
    <property type="match status" value="1"/>
</dbReference>
<evidence type="ECO:0000259" key="8">
    <source>
        <dbReference type="Pfam" id="PF00460"/>
    </source>
</evidence>
<sequence>MFEKLDVVRMAQAMAAHAGARQEVIARNVANADTPGFKAQDLPDFAETYQAGEGAMRATRPGHITAPDLASLPVPRTANGSASPNGNTVSLESEMVKAVEVRQQHDMALAIYRNSSDILRTSLGRK</sequence>
<evidence type="ECO:0000256" key="3">
    <source>
        <dbReference type="ARBA" id="ARBA00014376"/>
    </source>
</evidence>
<organism evidence="9 10">
    <name type="scientific">Rhodobacter ferrooxidans</name>
    <dbReference type="NCBI Taxonomy" id="371731"/>
    <lineage>
        <taxon>Bacteria</taxon>
        <taxon>Pseudomonadati</taxon>
        <taxon>Pseudomonadota</taxon>
        <taxon>Alphaproteobacteria</taxon>
        <taxon>Rhodobacterales</taxon>
        <taxon>Rhodobacter group</taxon>
        <taxon>Rhodobacter</taxon>
    </lineage>
</organism>